<dbReference type="PANTHER" id="PTHR46228">
    <property type="entry name" value="KELCH DOMAIN-CONTAINING PROTEIN"/>
    <property type="match status" value="1"/>
</dbReference>
<feature type="compositionally biased region" description="Low complexity" evidence="3">
    <location>
        <begin position="364"/>
        <end position="379"/>
    </location>
</feature>
<name>A0A8J5RM59_ZIZPA</name>
<keyword evidence="2" id="KW-0677">Repeat</keyword>
<sequence>MEQGCCGGLHFSDVLTLNLETMVWSSLATTGQRPGTRDSHGAALVGHRMMVFGGTNGSKKVNDLHVLDLRTKEWSKPACKGTPPSPRESHTMTVTAGGDRLVVFGGSGEGEGNYLNDVHVLDLPTMAWSSPDVKGDVPAPRDSHGAVAVGNRLFIYGGDCGDRYHGEVDVLDMDTMAWSRFAVKGASPGVRAGHAAVGVGSKVYVIGGVGDKQYYSDAWILDVASRSWTQLEICGQQPQGRFSHSAVVLNTDIAIYGGCGEDERPLNELLILQLGSEHPNGRYNISMCKVLSNHWSQERRKFLRTENKRDPNMSNGELGPRPREVEIEQRNPFLRGLENGHVKRRRIGDVRPKETELEQEEHSLSLSQHSSPSQSDQEQNGVQKLSASPNGSISALQPFVRLNTNGALRATGSSRPLKTDQFLRAIAPQQRHEVQFLAAEPKPHHRPHAPPPLIGAEVHGAVDGAFDSGYLMTAVVNGQLFRGVLFAPGPGVTAPRPTINHQILTSSAVPPSPQQQRPVLAHAIPVHARPVPQATGFVLPDCSHHARQGERFPAAKVIKPEPERGSSDLHDVVLTLGGPGAGK</sequence>
<proteinExistence type="predicted"/>
<dbReference type="SMART" id="SM00612">
    <property type="entry name" value="Kelch"/>
    <property type="match status" value="4"/>
</dbReference>
<dbReference type="EMBL" id="JAAALK010000288">
    <property type="protein sequence ID" value="KAG8052033.1"/>
    <property type="molecule type" value="Genomic_DNA"/>
</dbReference>
<evidence type="ECO:0000256" key="1">
    <source>
        <dbReference type="ARBA" id="ARBA00022441"/>
    </source>
</evidence>
<gene>
    <name evidence="4" type="ORF">GUJ93_ZPchr0001g32186</name>
</gene>
<reference evidence="4" key="2">
    <citation type="submission" date="2021-02" db="EMBL/GenBank/DDBJ databases">
        <authorList>
            <person name="Kimball J.A."/>
            <person name="Haas M.W."/>
            <person name="Macchietto M."/>
            <person name="Kono T."/>
            <person name="Duquette J."/>
            <person name="Shao M."/>
        </authorList>
    </citation>
    <scope>NUCLEOTIDE SEQUENCE</scope>
    <source>
        <tissue evidence="4">Fresh leaf tissue</tissue>
    </source>
</reference>
<feature type="compositionally biased region" description="Basic and acidic residues" evidence="3">
    <location>
        <begin position="320"/>
        <end position="329"/>
    </location>
</feature>
<evidence type="ECO:0000256" key="3">
    <source>
        <dbReference type="SAM" id="MobiDB-lite"/>
    </source>
</evidence>
<dbReference type="PANTHER" id="PTHR46228:SF2">
    <property type="entry name" value="KELCH REPEAT PROTEIN (AFU_ORTHOLOGUE AFUA_4G14350)"/>
    <property type="match status" value="1"/>
</dbReference>
<evidence type="ECO:0000256" key="2">
    <source>
        <dbReference type="ARBA" id="ARBA00022737"/>
    </source>
</evidence>
<dbReference type="AlphaFoldDB" id="A0A8J5RM59"/>
<keyword evidence="5" id="KW-1185">Reference proteome</keyword>
<reference evidence="4" key="1">
    <citation type="journal article" date="2021" name="bioRxiv">
        <title>Whole Genome Assembly and Annotation of Northern Wild Rice, Zizania palustris L., Supports a Whole Genome Duplication in the Zizania Genus.</title>
        <authorList>
            <person name="Haas M."/>
            <person name="Kono T."/>
            <person name="Macchietto M."/>
            <person name="Millas R."/>
            <person name="McGilp L."/>
            <person name="Shao M."/>
            <person name="Duquette J."/>
            <person name="Hirsch C.N."/>
            <person name="Kimball J."/>
        </authorList>
    </citation>
    <scope>NUCLEOTIDE SEQUENCE</scope>
    <source>
        <tissue evidence="4">Fresh leaf tissue</tissue>
    </source>
</reference>
<accession>A0A8J5RM59</accession>
<comment type="caution">
    <text evidence="4">The sequence shown here is derived from an EMBL/GenBank/DDBJ whole genome shotgun (WGS) entry which is preliminary data.</text>
</comment>
<dbReference type="OrthoDB" id="10251809at2759"/>
<feature type="compositionally biased region" description="Basic and acidic residues" evidence="3">
    <location>
        <begin position="347"/>
        <end position="363"/>
    </location>
</feature>
<organism evidence="4 5">
    <name type="scientific">Zizania palustris</name>
    <name type="common">Northern wild rice</name>
    <dbReference type="NCBI Taxonomy" id="103762"/>
    <lineage>
        <taxon>Eukaryota</taxon>
        <taxon>Viridiplantae</taxon>
        <taxon>Streptophyta</taxon>
        <taxon>Embryophyta</taxon>
        <taxon>Tracheophyta</taxon>
        <taxon>Spermatophyta</taxon>
        <taxon>Magnoliopsida</taxon>
        <taxon>Liliopsida</taxon>
        <taxon>Poales</taxon>
        <taxon>Poaceae</taxon>
        <taxon>BOP clade</taxon>
        <taxon>Oryzoideae</taxon>
        <taxon>Oryzeae</taxon>
        <taxon>Zizaniinae</taxon>
        <taxon>Zizania</taxon>
    </lineage>
</organism>
<evidence type="ECO:0000313" key="5">
    <source>
        <dbReference type="Proteomes" id="UP000729402"/>
    </source>
</evidence>
<dbReference type="Proteomes" id="UP000729402">
    <property type="component" value="Unassembled WGS sequence"/>
</dbReference>
<protein>
    <submittedName>
        <fullName evidence="4">Uncharacterized protein</fullName>
    </submittedName>
</protein>
<feature type="compositionally biased region" description="Polar residues" evidence="3">
    <location>
        <begin position="380"/>
        <end position="390"/>
    </location>
</feature>
<evidence type="ECO:0000313" key="4">
    <source>
        <dbReference type="EMBL" id="KAG8052033.1"/>
    </source>
</evidence>
<dbReference type="Pfam" id="PF24681">
    <property type="entry name" value="Kelch_KLHDC2_KLHL20_DRC7"/>
    <property type="match status" value="1"/>
</dbReference>
<feature type="region of interest" description="Disordered" evidence="3">
    <location>
        <begin position="304"/>
        <end position="390"/>
    </location>
</feature>
<keyword evidence="1" id="KW-0880">Kelch repeat</keyword>
<dbReference type="Pfam" id="PF01344">
    <property type="entry name" value="Kelch_1"/>
    <property type="match status" value="1"/>
</dbReference>
<dbReference type="InterPro" id="IPR006652">
    <property type="entry name" value="Kelch_1"/>
</dbReference>